<keyword evidence="2 5" id="KW-0812">Transmembrane</keyword>
<evidence type="ECO:0000313" key="8">
    <source>
        <dbReference type="EMBL" id="KFD65674.1"/>
    </source>
</evidence>
<dbReference type="EMBL" id="KL367534">
    <property type="protein sequence ID" value="KFD65674.1"/>
    <property type="molecule type" value="Genomic_DNA"/>
</dbReference>
<dbReference type="OrthoDB" id="10407655at2759"/>
<dbReference type="PROSITE" id="PS50262">
    <property type="entry name" value="G_PROTEIN_RECEP_F1_2"/>
    <property type="match status" value="1"/>
</dbReference>
<evidence type="ECO:0000256" key="3">
    <source>
        <dbReference type="ARBA" id="ARBA00022989"/>
    </source>
</evidence>
<evidence type="ECO:0000256" key="5">
    <source>
        <dbReference type="SAM" id="Phobius"/>
    </source>
</evidence>
<feature type="transmembrane region" description="Helical" evidence="5">
    <location>
        <begin position="236"/>
        <end position="255"/>
    </location>
</feature>
<feature type="domain" description="G-protein coupled receptors family 1 profile" evidence="6">
    <location>
        <begin position="38"/>
        <end position="291"/>
    </location>
</feature>
<feature type="transmembrane region" description="Helical" evidence="5">
    <location>
        <begin position="105"/>
        <end position="124"/>
    </location>
</feature>
<evidence type="ECO:0000256" key="4">
    <source>
        <dbReference type="ARBA" id="ARBA00023136"/>
    </source>
</evidence>
<comment type="subcellular location">
    <subcellularLocation>
        <location evidence="1">Membrane</location>
    </subcellularLocation>
</comment>
<feature type="transmembrane region" description="Helical" evidence="5">
    <location>
        <begin position="57"/>
        <end position="75"/>
    </location>
</feature>
<feature type="transmembrane region" description="Helical" evidence="5">
    <location>
        <begin position="145"/>
        <end position="168"/>
    </location>
</feature>
<keyword evidence="9" id="KW-1185">Reference proteome</keyword>
<feature type="transmembrane region" description="Helical" evidence="5">
    <location>
        <begin position="275"/>
        <end position="294"/>
    </location>
</feature>
<protein>
    <recommendedName>
        <fullName evidence="6">G-protein coupled receptors family 1 profile domain-containing protein</fullName>
    </recommendedName>
</protein>
<keyword evidence="3 5" id="KW-1133">Transmembrane helix</keyword>
<proteinExistence type="predicted"/>
<dbReference type="SUPFAM" id="SSF81321">
    <property type="entry name" value="Family A G protein-coupled receptor-like"/>
    <property type="match status" value="1"/>
</dbReference>
<evidence type="ECO:0000259" key="6">
    <source>
        <dbReference type="PROSITE" id="PS50262"/>
    </source>
</evidence>
<keyword evidence="4 5" id="KW-0472">Membrane</keyword>
<organism evidence="8">
    <name type="scientific">Trichuris suis</name>
    <name type="common">pig whipworm</name>
    <dbReference type="NCBI Taxonomy" id="68888"/>
    <lineage>
        <taxon>Eukaryota</taxon>
        <taxon>Metazoa</taxon>
        <taxon>Ecdysozoa</taxon>
        <taxon>Nematoda</taxon>
        <taxon>Enoplea</taxon>
        <taxon>Dorylaimia</taxon>
        <taxon>Trichinellida</taxon>
        <taxon>Trichuridae</taxon>
        <taxon>Trichuris</taxon>
    </lineage>
</organism>
<accession>A0A085N878</accession>
<reference evidence="8 9" key="1">
    <citation type="journal article" date="2014" name="Nat. Genet.">
        <title>Genome and transcriptome of the porcine whipworm Trichuris suis.</title>
        <authorList>
            <person name="Jex A.R."/>
            <person name="Nejsum P."/>
            <person name="Schwarz E.M."/>
            <person name="Hu L."/>
            <person name="Young N.D."/>
            <person name="Hall R.S."/>
            <person name="Korhonen P.K."/>
            <person name="Liao S."/>
            <person name="Thamsborg S."/>
            <person name="Xia J."/>
            <person name="Xu P."/>
            <person name="Wang S."/>
            <person name="Scheerlinck J.P."/>
            <person name="Hofmann A."/>
            <person name="Sternberg P.W."/>
            <person name="Wang J."/>
            <person name="Gasser R.B."/>
        </authorList>
    </citation>
    <scope>NUCLEOTIDE SEQUENCE [LARGE SCALE GENOMIC DNA]</scope>
    <source>
        <strain evidence="8">DCEP-RM93F</strain>
        <strain evidence="7">DCEP-RM93M</strain>
    </source>
</reference>
<gene>
    <name evidence="7" type="ORF">M513_09611</name>
    <name evidence="8" type="ORF">M514_09611</name>
</gene>
<feature type="transmembrane region" description="Helical" evidence="5">
    <location>
        <begin position="25"/>
        <end position="45"/>
    </location>
</feature>
<dbReference type="Proteomes" id="UP000030758">
    <property type="component" value="Unassembled WGS sequence"/>
</dbReference>
<dbReference type="Gene3D" id="1.20.1070.10">
    <property type="entry name" value="Rhodopsin 7-helix transmembrane proteins"/>
    <property type="match status" value="1"/>
</dbReference>
<dbReference type="InterPro" id="IPR017452">
    <property type="entry name" value="GPCR_Rhodpsn_7TM"/>
</dbReference>
<evidence type="ECO:0000313" key="9">
    <source>
        <dbReference type="Proteomes" id="UP000030764"/>
    </source>
</evidence>
<sequence length="326" mass="37666">MESALNNRFHLRPIDDCGKPNMPIFILYILAHIIALCLNYLLAFLASKLKAKQACTILLIAFSLANLLMSATSVFSDFHKLYLLIHNDDEQAVTPLECLSRRPELFISLFSGNLSALLVLCMSLERMTWLSRLKMHTYLFTPQRTKLVCLVAGMISGAMLLFCFNDIAKSSTFLRPLQCSIHTIISPMLYRNMTYWNLSVSYFVGIIYLIAYFVYWYKKRRAHTQLQSLQVRRDEAYTRSLAIIMLLTIALHVFPRTLILLINENQEATISLGNRLALLKHIVWIFTPLIYFCSNPDIKEQFCKLLASNQWLKNRMRQQSSVVYIG</sequence>
<dbReference type="Proteomes" id="UP000030764">
    <property type="component" value="Unassembled WGS sequence"/>
</dbReference>
<name>A0A085N878_9BILA</name>
<dbReference type="AlphaFoldDB" id="A0A085N878"/>
<feature type="transmembrane region" description="Helical" evidence="5">
    <location>
        <begin position="195"/>
        <end position="215"/>
    </location>
</feature>
<evidence type="ECO:0000256" key="1">
    <source>
        <dbReference type="ARBA" id="ARBA00004370"/>
    </source>
</evidence>
<evidence type="ECO:0000256" key="2">
    <source>
        <dbReference type="ARBA" id="ARBA00022692"/>
    </source>
</evidence>
<dbReference type="GO" id="GO:0016020">
    <property type="term" value="C:membrane"/>
    <property type="evidence" value="ECO:0007669"/>
    <property type="project" value="UniProtKB-SubCell"/>
</dbReference>
<dbReference type="EMBL" id="KL363269">
    <property type="protein sequence ID" value="KFD49500.1"/>
    <property type="molecule type" value="Genomic_DNA"/>
</dbReference>
<evidence type="ECO:0000313" key="7">
    <source>
        <dbReference type="EMBL" id="KFD49500.1"/>
    </source>
</evidence>